<organism evidence="6 7">
    <name type="scientific">Megalops atlanticus</name>
    <name type="common">Tarpon</name>
    <name type="synonym">Clupea gigantea</name>
    <dbReference type="NCBI Taxonomy" id="7932"/>
    <lineage>
        <taxon>Eukaryota</taxon>
        <taxon>Metazoa</taxon>
        <taxon>Chordata</taxon>
        <taxon>Craniata</taxon>
        <taxon>Vertebrata</taxon>
        <taxon>Euteleostomi</taxon>
        <taxon>Actinopterygii</taxon>
        <taxon>Neopterygii</taxon>
        <taxon>Teleostei</taxon>
        <taxon>Elopiformes</taxon>
        <taxon>Megalopidae</taxon>
        <taxon>Megalops</taxon>
    </lineage>
</organism>
<feature type="transmembrane region" description="Helical" evidence="4">
    <location>
        <begin position="256"/>
        <end position="278"/>
    </location>
</feature>
<accession>A0A9D3T301</accession>
<dbReference type="PROSITE" id="PS50835">
    <property type="entry name" value="IG_LIKE"/>
    <property type="match status" value="2"/>
</dbReference>
<sequence>MSNSDHLCFSTQCRYPLYLTTRGDIGSYLISEGDVSDMDQWTAVECNHLLHITREAEELASVDISIEWRLGSDVVHRSESGEGNERTQIMSYRNRTQLPEDALQTGDFSLQLSDVTREDDQSYDCYISRPGLESSTPVCTVCLRVAAHFSSPVLLNEEVREGEETRFTCHSSGGFPEPAVHWFVDQTEQPALDSVHTQSTLIPDSGLYNVTSVLLVNVTQDTTVSCAIENLLLNETLESLSYGVEASPVVGRASQAMWIFSTTLCVLVAVLVASAVVYQIKEDYDRKRNQNLQQVVLEEDETKHSMLDMERLDSLTETNV</sequence>
<keyword evidence="3" id="KW-0393">Immunoglobulin domain</keyword>
<dbReference type="GO" id="GO:0005102">
    <property type="term" value="F:signaling receptor binding"/>
    <property type="evidence" value="ECO:0007669"/>
    <property type="project" value="TreeGrafter"/>
</dbReference>
<protein>
    <recommendedName>
        <fullName evidence="5">Ig-like domain-containing protein</fullName>
    </recommendedName>
</protein>
<keyword evidence="7" id="KW-1185">Reference proteome</keyword>
<dbReference type="InterPro" id="IPR007110">
    <property type="entry name" value="Ig-like_dom"/>
</dbReference>
<dbReference type="InterPro" id="IPR013783">
    <property type="entry name" value="Ig-like_fold"/>
</dbReference>
<comment type="subcellular location">
    <subcellularLocation>
        <location evidence="1">Membrane</location>
    </subcellularLocation>
</comment>
<dbReference type="InterPro" id="IPR036179">
    <property type="entry name" value="Ig-like_dom_sf"/>
</dbReference>
<evidence type="ECO:0000313" key="7">
    <source>
        <dbReference type="Proteomes" id="UP001046870"/>
    </source>
</evidence>
<dbReference type="PANTHER" id="PTHR24100">
    <property type="entry name" value="BUTYROPHILIN"/>
    <property type="match status" value="1"/>
</dbReference>
<dbReference type="GO" id="GO:0050852">
    <property type="term" value="P:T cell receptor signaling pathway"/>
    <property type="evidence" value="ECO:0007669"/>
    <property type="project" value="TreeGrafter"/>
</dbReference>
<evidence type="ECO:0000313" key="6">
    <source>
        <dbReference type="EMBL" id="KAG7467193.1"/>
    </source>
</evidence>
<dbReference type="OrthoDB" id="5857426at2759"/>
<feature type="domain" description="Ig-like" evidence="5">
    <location>
        <begin position="152"/>
        <end position="245"/>
    </location>
</feature>
<keyword evidence="2 4" id="KW-0472">Membrane</keyword>
<evidence type="ECO:0000256" key="4">
    <source>
        <dbReference type="SAM" id="Phobius"/>
    </source>
</evidence>
<dbReference type="GO" id="GO:0001817">
    <property type="term" value="P:regulation of cytokine production"/>
    <property type="evidence" value="ECO:0007669"/>
    <property type="project" value="TreeGrafter"/>
</dbReference>
<keyword evidence="4" id="KW-0812">Transmembrane</keyword>
<evidence type="ECO:0000259" key="5">
    <source>
        <dbReference type="PROSITE" id="PS50835"/>
    </source>
</evidence>
<proteinExistence type="predicted"/>
<name>A0A9D3T301_MEGAT</name>
<dbReference type="InterPro" id="IPR050504">
    <property type="entry name" value="IgSF_BTN/MOG"/>
</dbReference>
<gene>
    <name evidence="6" type="ORF">MATL_G00150780</name>
</gene>
<dbReference type="GO" id="GO:0009897">
    <property type="term" value="C:external side of plasma membrane"/>
    <property type="evidence" value="ECO:0007669"/>
    <property type="project" value="TreeGrafter"/>
</dbReference>
<keyword evidence="4" id="KW-1133">Transmembrane helix</keyword>
<dbReference type="Gene3D" id="2.60.40.10">
    <property type="entry name" value="Immunoglobulins"/>
    <property type="match status" value="2"/>
</dbReference>
<dbReference type="Proteomes" id="UP001046870">
    <property type="component" value="Chromosome 12"/>
</dbReference>
<dbReference type="SUPFAM" id="SSF48726">
    <property type="entry name" value="Immunoglobulin"/>
    <property type="match status" value="2"/>
</dbReference>
<evidence type="ECO:0000256" key="3">
    <source>
        <dbReference type="ARBA" id="ARBA00023319"/>
    </source>
</evidence>
<comment type="caution">
    <text evidence="6">The sequence shown here is derived from an EMBL/GenBank/DDBJ whole genome shotgun (WGS) entry which is preliminary data.</text>
</comment>
<reference evidence="6" key="1">
    <citation type="submission" date="2021-01" db="EMBL/GenBank/DDBJ databases">
        <authorList>
            <person name="Zahm M."/>
            <person name="Roques C."/>
            <person name="Cabau C."/>
            <person name="Klopp C."/>
            <person name="Donnadieu C."/>
            <person name="Jouanno E."/>
            <person name="Lampietro C."/>
            <person name="Louis A."/>
            <person name="Herpin A."/>
            <person name="Echchiki A."/>
            <person name="Berthelot C."/>
            <person name="Parey E."/>
            <person name="Roest-Crollius H."/>
            <person name="Braasch I."/>
            <person name="Postlethwait J."/>
            <person name="Bobe J."/>
            <person name="Montfort J."/>
            <person name="Bouchez O."/>
            <person name="Begum T."/>
            <person name="Mejri S."/>
            <person name="Adams A."/>
            <person name="Chen W.-J."/>
            <person name="Guiguen Y."/>
        </authorList>
    </citation>
    <scope>NUCLEOTIDE SEQUENCE</scope>
    <source>
        <strain evidence="6">YG-15Mar2019-1</strain>
        <tissue evidence="6">Brain</tissue>
    </source>
</reference>
<feature type="domain" description="Ig-like" evidence="5">
    <location>
        <begin position="16"/>
        <end position="139"/>
    </location>
</feature>
<evidence type="ECO:0000256" key="1">
    <source>
        <dbReference type="ARBA" id="ARBA00004370"/>
    </source>
</evidence>
<dbReference type="PANTHER" id="PTHR24100:SF151">
    <property type="entry name" value="ICOS LIGAND"/>
    <property type="match status" value="1"/>
</dbReference>
<dbReference type="EMBL" id="JAFDVH010000012">
    <property type="protein sequence ID" value="KAG7467193.1"/>
    <property type="molecule type" value="Genomic_DNA"/>
</dbReference>
<dbReference type="AlphaFoldDB" id="A0A9D3T301"/>
<evidence type="ECO:0000256" key="2">
    <source>
        <dbReference type="ARBA" id="ARBA00023136"/>
    </source>
</evidence>
<dbReference type="Pfam" id="PF22705">
    <property type="entry name" value="C2-set_3"/>
    <property type="match status" value="1"/>
</dbReference>
<dbReference type="InterPro" id="IPR053896">
    <property type="entry name" value="BTN3A2-like_Ig-C"/>
</dbReference>